<reference evidence="1 2" key="1">
    <citation type="submission" date="2023-04" db="EMBL/GenBank/DDBJ databases">
        <title>Spirochaete genome identified in red abalone sample constitutes a novel genus.</title>
        <authorList>
            <person name="Sharma S.P."/>
            <person name="Purcell C.M."/>
            <person name="Hyde J.R."/>
            <person name="Severin A.J."/>
        </authorList>
    </citation>
    <scope>NUCLEOTIDE SEQUENCE [LARGE SCALE GENOMIC DNA]</scope>
    <source>
        <strain evidence="1 2">SP-2023</strain>
    </source>
</reference>
<evidence type="ECO:0000313" key="2">
    <source>
        <dbReference type="Proteomes" id="UP001228690"/>
    </source>
</evidence>
<dbReference type="RefSeq" id="WP_326926710.1">
    <property type="nucleotide sequence ID" value="NZ_CP123443.1"/>
</dbReference>
<gene>
    <name evidence="1" type="ORF">P0082_08540</name>
</gene>
<protein>
    <submittedName>
        <fullName evidence="1">Uncharacterized protein</fullName>
    </submittedName>
</protein>
<evidence type="ECO:0000313" key="1">
    <source>
        <dbReference type="EMBL" id="WGK68525.1"/>
    </source>
</evidence>
<dbReference type="EMBL" id="CP123443">
    <property type="protein sequence ID" value="WGK68525.1"/>
    <property type="molecule type" value="Genomic_DNA"/>
</dbReference>
<organism evidence="1 2">
    <name type="scientific">Candidatus Haliotispira prima</name>
    <dbReference type="NCBI Taxonomy" id="3034016"/>
    <lineage>
        <taxon>Bacteria</taxon>
        <taxon>Pseudomonadati</taxon>
        <taxon>Spirochaetota</taxon>
        <taxon>Spirochaetia</taxon>
        <taxon>Spirochaetales</taxon>
        <taxon>Spirochaetaceae</taxon>
        <taxon>Candidatus Haliotispira</taxon>
    </lineage>
</organism>
<proteinExistence type="predicted"/>
<name>A0ABY8MEV6_9SPIO</name>
<dbReference type="Proteomes" id="UP001228690">
    <property type="component" value="Chromosome"/>
</dbReference>
<accession>A0ABY8MEV6</accession>
<sequence>MQITADFHRNKKGVNQQIPKIESPQVWQYYLGYFQPGARKNQQRDVPHRIDMLVLRDTEETTQGIDKRIEPEYIYKVISGESKMGQIYTTIVKKLFSTLNPNKISGIESVYNLKGRNIQDISNQWIH</sequence>
<keyword evidence="2" id="KW-1185">Reference proteome</keyword>